<gene>
    <name evidence="10 11" type="primary">cobT</name>
    <name evidence="11" type="ORF">LPTSP4_22790</name>
</gene>
<sequence>MQLEKALKDKINQKTKPLGSLGRLEDLAYQIGLVQNRLDPVLRSPTILVFAGDHGIVSEGVSAFPQEVTYQMVFNFLQGGAAINVFSNQNDIALQVIDAGVNFDFPPHPKLISAKVAKGTKNFLKEKAMSTVELEKALSIGQKLCYELASTGCNVIGFGEMGIGNTSSASMLMSYITGLPLEECVGRGTGLNDAQLTKKLSVLKNAQLFHGPMSNPKEILQSFAGFEMAEMCGAMLAAYEQKMILLIDGFIASAVFLVAQSILPEIKHNAVFCHLSDEAGHQNLLRFLGVDPLLKLQMRLGEGTGCSVAYPILESAVRFLNEMASFESAQVSNKDNQ</sequence>
<evidence type="ECO:0000313" key="11">
    <source>
        <dbReference type="EMBL" id="GBF50752.1"/>
    </source>
</evidence>
<dbReference type="CDD" id="cd02439">
    <property type="entry name" value="DMB-PRT_CobT"/>
    <property type="match status" value="1"/>
</dbReference>
<dbReference type="UniPathway" id="UPA00061">
    <property type="reaction ID" value="UER00516"/>
</dbReference>
<dbReference type="PANTHER" id="PTHR43463:SF1">
    <property type="entry name" value="NICOTINATE-NUCLEOTIDE--DIMETHYLBENZIMIDAZOLE PHOSPHORIBOSYLTRANSFERASE"/>
    <property type="match status" value="1"/>
</dbReference>
<comment type="function">
    <text evidence="10">Catalyzes the synthesis of alpha-ribazole-5'-phosphate from nicotinate mononucleotide (NAMN) and 5,6-dimethylbenzimidazole (DMB).</text>
</comment>
<evidence type="ECO:0000256" key="9">
    <source>
        <dbReference type="ARBA" id="ARBA00047340"/>
    </source>
</evidence>
<reference evidence="11 12" key="1">
    <citation type="submission" date="2018-02" db="EMBL/GenBank/DDBJ databases">
        <title>Novel Leptospira species isolated from soil and water in Japan.</title>
        <authorList>
            <person name="Nakao R."/>
            <person name="Masuzawa T."/>
        </authorList>
    </citation>
    <scope>NUCLEOTIDE SEQUENCE [LARGE SCALE GENOMIC DNA]</scope>
    <source>
        <strain evidence="11 12">YH101</strain>
    </source>
</reference>
<organism evidence="11 12">
    <name type="scientific">Leptospira ryugenii</name>
    <dbReference type="NCBI Taxonomy" id="1917863"/>
    <lineage>
        <taxon>Bacteria</taxon>
        <taxon>Pseudomonadati</taxon>
        <taxon>Spirochaetota</taxon>
        <taxon>Spirochaetia</taxon>
        <taxon>Leptospirales</taxon>
        <taxon>Leptospiraceae</taxon>
        <taxon>Leptospira</taxon>
    </lineage>
</organism>
<dbReference type="SUPFAM" id="SSF52733">
    <property type="entry name" value="Nicotinate mononucleotide:5,6-dimethylbenzimidazole phosphoribosyltransferase (CobT)"/>
    <property type="match status" value="1"/>
</dbReference>
<evidence type="ECO:0000256" key="6">
    <source>
        <dbReference type="ARBA" id="ARBA00022676"/>
    </source>
</evidence>
<dbReference type="Gene3D" id="1.10.1610.10">
    <property type="match status" value="1"/>
</dbReference>
<proteinExistence type="inferred from homology"/>
<dbReference type="Gene3D" id="3.40.50.10210">
    <property type="match status" value="1"/>
</dbReference>
<protein>
    <recommendedName>
        <fullName evidence="4 10">Nicotinate-nucleotide--dimethylbenzimidazole phosphoribosyltransferase</fullName>
        <shortName evidence="10">NN:DBI PRT</shortName>
        <ecNumber evidence="3 10">2.4.2.21</ecNumber>
    </recommendedName>
    <alternativeName>
        <fullName evidence="8 10">N(1)-alpha-phosphoribosyltransferase</fullName>
    </alternativeName>
</protein>
<keyword evidence="5 10" id="KW-0169">Cobalamin biosynthesis</keyword>
<evidence type="ECO:0000256" key="5">
    <source>
        <dbReference type="ARBA" id="ARBA00022573"/>
    </source>
</evidence>
<keyword evidence="6 10" id="KW-0328">Glycosyltransferase</keyword>
<evidence type="ECO:0000256" key="7">
    <source>
        <dbReference type="ARBA" id="ARBA00022679"/>
    </source>
</evidence>
<evidence type="ECO:0000256" key="2">
    <source>
        <dbReference type="ARBA" id="ARBA00007110"/>
    </source>
</evidence>
<evidence type="ECO:0000256" key="8">
    <source>
        <dbReference type="ARBA" id="ARBA00030686"/>
    </source>
</evidence>
<dbReference type="OrthoDB" id="9781491at2"/>
<dbReference type="NCBIfam" id="NF000996">
    <property type="entry name" value="PRK00105.1"/>
    <property type="match status" value="1"/>
</dbReference>
<evidence type="ECO:0000256" key="10">
    <source>
        <dbReference type="HAMAP-Rule" id="MF_00230"/>
    </source>
</evidence>
<evidence type="ECO:0000256" key="4">
    <source>
        <dbReference type="ARBA" id="ARBA00015486"/>
    </source>
</evidence>
<comment type="catalytic activity">
    <reaction evidence="9 10">
        <text>5,6-dimethylbenzimidazole + nicotinate beta-D-ribonucleotide = alpha-ribazole 5'-phosphate + nicotinate + H(+)</text>
        <dbReference type="Rhea" id="RHEA:11196"/>
        <dbReference type="ChEBI" id="CHEBI:15378"/>
        <dbReference type="ChEBI" id="CHEBI:15890"/>
        <dbReference type="ChEBI" id="CHEBI:32544"/>
        <dbReference type="ChEBI" id="CHEBI:57502"/>
        <dbReference type="ChEBI" id="CHEBI:57918"/>
        <dbReference type="EC" id="2.4.2.21"/>
    </reaction>
</comment>
<keyword evidence="7 10" id="KW-0808">Transferase</keyword>
<dbReference type="InterPro" id="IPR023195">
    <property type="entry name" value="Nict_dMeBzImd_PRibTrfase_N"/>
</dbReference>
<dbReference type="FunFam" id="3.40.50.10210:FF:000001">
    <property type="entry name" value="Nicotinate-nucleotide--dimethylbenzimidazole phosphoribosyltransferase"/>
    <property type="match status" value="1"/>
</dbReference>
<dbReference type="GO" id="GO:0009236">
    <property type="term" value="P:cobalamin biosynthetic process"/>
    <property type="evidence" value="ECO:0007669"/>
    <property type="project" value="UniProtKB-UniRule"/>
</dbReference>
<dbReference type="InterPro" id="IPR036087">
    <property type="entry name" value="Nict_dMeBzImd_PRibTrfase_sf"/>
</dbReference>
<dbReference type="HAMAP" id="MF_00230">
    <property type="entry name" value="CobT"/>
    <property type="match status" value="1"/>
</dbReference>
<comment type="pathway">
    <text evidence="1 10">Nucleoside biosynthesis; alpha-ribazole biosynthesis; alpha-ribazole from 5,6-dimethylbenzimidazole: step 1/2.</text>
</comment>
<evidence type="ECO:0000256" key="1">
    <source>
        <dbReference type="ARBA" id="ARBA00005049"/>
    </source>
</evidence>
<dbReference type="Proteomes" id="UP000245133">
    <property type="component" value="Unassembled WGS sequence"/>
</dbReference>
<evidence type="ECO:0000313" key="12">
    <source>
        <dbReference type="Proteomes" id="UP000245133"/>
    </source>
</evidence>
<dbReference type="GO" id="GO:0008939">
    <property type="term" value="F:nicotinate-nucleotide-dimethylbenzimidazole phosphoribosyltransferase activity"/>
    <property type="evidence" value="ECO:0007669"/>
    <property type="project" value="UniProtKB-UniRule"/>
</dbReference>
<keyword evidence="12" id="KW-1185">Reference proteome</keyword>
<dbReference type="InterPro" id="IPR003200">
    <property type="entry name" value="Nict_dMeBzImd_PRibTrfase"/>
</dbReference>
<evidence type="ECO:0000256" key="3">
    <source>
        <dbReference type="ARBA" id="ARBA00011991"/>
    </source>
</evidence>
<dbReference type="NCBIfam" id="TIGR03160">
    <property type="entry name" value="cobT_DBIPRT"/>
    <property type="match status" value="1"/>
</dbReference>
<comment type="caution">
    <text evidence="11">The sequence shown here is derived from an EMBL/GenBank/DDBJ whole genome shotgun (WGS) entry which is preliminary data.</text>
</comment>
<dbReference type="EC" id="2.4.2.21" evidence="3 10"/>
<dbReference type="AlphaFoldDB" id="A0A2P2E1J8"/>
<feature type="active site" description="Proton acceptor" evidence="10">
    <location>
        <position position="302"/>
    </location>
</feature>
<dbReference type="PANTHER" id="PTHR43463">
    <property type="entry name" value="NICOTINATE-NUCLEOTIDE--DIMETHYLBENZIMIDAZOLE PHOSPHORIBOSYLTRANSFERASE"/>
    <property type="match status" value="1"/>
</dbReference>
<name>A0A2P2E1J8_9LEPT</name>
<dbReference type="InterPro" id="IPR017846">
    <property type="entry name" value="Nict_dMeBzImd_PRibTrfase_bact"/>
</dbReference>
<comment type="similarity">
    <text evidence="2 10">Belongs to the CobT family.</text>
</comment>
<dbReference type="Pfam" id="PF02277">
    <property type="entry name" value="DBI_PRT"/>
    <property type="match status" value="1"/>
</dbReference>
<accession>A0A2P2E1J8</accession>
<dbReference type="EMBL" id="BFBB01000007">
    <property type="protein sequence ID" value="GBF50752.1"/>
    <property type="molecule type" value="Genomic_DNA"/>
</dbReference>